<keyword evidence="8 16" id="KW-0391">Immunity</keyword>
<dbReference type="Gene3D" id="3.80.10.10">
    <property type="entry name" value="Ribonuclease Inhibitor"/>
    <property type="match status" value="1"/>
</dbReference>
<feature type="disulfide bond" evidence="17">
    <location>
        <begin position="354"/>
        <end position="383"/>
    </location>
</feature>
<dbReference type="GO" id="GO:0004888">
    <property type="term" value="F:transmembrane signaling receptor activity"/>
    <property type="evidence" value="ECO:0007669"/>
    <property type="project" value="InterPro"/>
</dbReference>
<evidence type="ECO:0000256" key="5">
    <source>
        <dbReference type="ARBA" id="ARBA00022692"/>
    </source>
</evidence>
<evidence type="ECO:0000256" key="2">
    <source>
        <dbReference type="ARBA" id="ARBA00009634"/>
    </source>
</evidence>
<name>A0A672H0M5_SALFA</name>
<keyword evidence="7" id="KW-0677">Repeat</keyword>
<dbReference type="InterPro" id="IPR017241">
    <property type="entry name" value="Toll-like_receptor"/>
</dbReference>
<reference evidence="21" key="1">
    <citation type="submission" date="2019-06" db="EMBL/GenBank/DDBJ databases">
        <authorList>
            <consortium name="Wellcome Sanger Institute Data Sharing"/>
        </authorList>
    </citation>
    <scope>NUCLEOTIDE SEQUENCE [LARGE SCALE GENOMIC DNA]</scope>
</reference>
<keyword evidence="12 17" id="KW-1015">Disulfide bond</keyword>
<evidence type="ECO:0000256" key="19">
    <source>
        <dbReference type="SAM" id="SignalP"/>
    </source>
</evidence>
<evidence type="ECO:0000256" key="12">
    <source>
        <dbReference type="ARBA" id="ARBA00023157"/>
    </source>
</evidence>
<keyword evidence="3 16" id="KW-0399">Innate immunity</keyword>
<keyword evidence="13 16" id="KW-0675">Receptor</keyword>
<evidence type="ECO:0000256" key="13">
    <source>
        <dbReference type="ARBA" id="ARBA00023170"/>
    </source>
</evidence>
<accession>A0A672H0M5</accession>
<dbReference type="InParanoid" id="A0A672H0M5"/>
<comment type="function">
    <text evidence="16">Cooperates with LY96 to mediate the innate immune response to bacterial lipoproteins and other microbial cell wall components. Cooperates with TLR1 or TLR6 to mediate the innate immune response to bacterial lipoproteins or lipopeptides. Acts via MYD88 and TRAF6, leading to NF-kappa-B activation, cytokine secretion and the inflammatory response.</text>
</comment>
<evidence type="ECO:0000256" key="17">
    <source>
        <dbReference type="PIRSR" id="PIRSR037595-2"/>
    </source>
</evidence>
<evidence type="ECO:0000256" key="11">
    <source>
        <dbReference type="ARBA" id="ARBA00023136"/>
    </source>
</evidence>
<dbReference type="Pfam" id="PF01582">
    <property type="entry name" value="TIR"/>
    <property type="match status" value="1"/>
</dbReference>
<evidence type="ECO:0000256" key="7">
    <source>
        <dbReference type="ARBA" id="ARBA00022737"/>
    </source>
</evidence>
<dbReference type="SMART" id="SM00255">
    <property type="entry name" value="TIR"/>
    <property type="match status" value="1"/>
</dbReference>
<protein>
    <recommendedName>
        <fullName evidence="16">Toll-like receptor 2</fullName>
    </recommendedName>
</protein>
<evidence type="ECO:0000256" key="3">
    <source>
        <dbReference type="ARBA" id="ARBA00022588"/>
    </source>
</evidence>
<dbReference type="InterPro" id="IPR035897">
    <property type="entry name" value="Toll_tir_struct_dom_sf"/>
</dbReference>
<evidence type="ECO:0000256" key="8">
    <source>
        <dbReference type="ARBA" id="ARBA00022859"/>
    </source>
</evidence>
<keyword evidence="10" id="KW-0520">NAD</keyword>
<dbReference type="Pfam" id="PF12799">
    <property type="entry name" value="LRR_4"/>
    <property type="match status" value="1"/>
</dbReference>
<dbReference type="SMART" id="SM00369">
    <property type="entry name" value="LRR_TYP"/>
    <property type="match status" value="9"/>
</dbReference>
<evidence type="ECO:0000313" key="22">
    <source>
        <dbReference type="Proteomes" id="UP000472267"/>
    </source>
</evidence>
<keyword evidence="9 18" id="KW-1133">Transmembrane helix</keyword>
<dbReference type="SUPFAM" id="SSF52200">
    <property type="entry name" value="Toll/Interleukin receptor TIR domain"/>
    <property type="match status" value="1"/>
</dbReference>
<evidence type="ECO:0000256" key="15">
    <source>
        <dbReference type="ARBA" id="ARBA00023198"/>
    </source>
</evidence>
<organism evidence="21 22">
    <name type="scientific">Salarias fasciatus</name>
    <name type="common">Jewelled blenny</name>
    <name type="synonym">Blennius fasciatus</name>
    <dbReference type="NCBI Taxonomy" id="181472"/>
    <lineage>
        <taxon>Eukaryota</taxon>
        <taxon>Metazoa</taxon>
        <taxon>Chordata</taxon>
        <taxon>Craniata</taxon>
        <taxon>Vertebrata</taxon>
        <taxon>Euteleostomi</taxon>
        <taxon>Actinopterygii</taxon>
        <taxon>Neopterygii</taxon>
        <taxon>Teleostei</taxon>
        <taxon>Neoteleostei</taxon>
        <taxon>Acanthomorphata</taxon>
        <taxon>Ovalentaria</taxon>
        <taxon>Blenniimorphae</taxon>
        <taxon>Blenniiformes</taxon>
        <taxon>Blennioidei</taxon>
        <taxon>Blenniidae</taxon>
        <taxon>Salariinae</taxon>
        <taxon>Salarias</taxon>
    </lineage>
</organism>
<evidence type="ECO:0000256" key="10">
    <source>
        <dbReference type="ARBA" id="ARBA00023027"/>
    </source>
</evidence>
<dbReference type="SUPFAM" id="SSF52058">
    <property type="entry name" value="L domain-like"/>
    <property type="match status" value="1"/>
</dbReference>
<feature type="disulfide bond" evidence="17">
    <location>
        <begin position="433"/>
        <end position="455"/>
    </location>
</feature>
<keyword evidence="6 19" id="KW-0732">Signal</keyword>
<keyword evidence="4" id="KW-0433">Leucine-rich repeat</keyword>
<dbReference type="GO" id="GO:0005886">
    <property type="term" value="C:plasma membrane"/>
    <property type="evidence" value="ECO:0007669"/>
    <property type="project" value="TreeGrafter"/>
</dbReference>
<dbReference type="PANTHER" id="PTHR24365">
    <property type="entry name" value="TOLL-LIKE RECEPTOR"/>
    <property type="match status" value="1"/>
</dbReference>
<evidence type="ECO:0000256" key="9">
    <source>
        <dbReference type="ARBA" id="ARBA00022989"/>
    </source>
</evidence>
<reference evidence="21" key="2">
    <citation type="submission" date="2025-08" db="UniProtKB">
        <authorList>
            <consortium name="Ensembl"/>
        </authorList>
    </citation>
    <scope>IDENTIFICATION</scope>
</reference>
<dbReference type="PANTHER" id="PTHR24365:SF17">
    <property type="entry name" value="TOLL-LIKE RECEPTOR 2"/>
    <property type="match status" value="1"/>
</dbReference>
<dbReference type="PIRSF" id="PIRSF037595">
    <property type="entry name" value="Toll-like_receptor"/>
    <property type="match status" value="1"/>
</dbReference>
<dbReference type="AlphaFoldDB" id="A0A672H0M5"/>
<dbReference type="OMA" id="NRDICYD"/>
<dbReference type="GO" id="GO:0043235">
    <property type="term" value="C:receptor complex"/>
    <property type="evidence" value="ECO:0007669"/>
    <property type="project" value="TreeGrafter"/>
</dbReference>
<evidence type="ECO:0000256" key="1">
    <source>
        <dbReference type="ARBA" id="ARBA00004479"/>
    </source>
</evidence>
<keyword evidence="5 18" id="KW-0812">Transmembrane</keyword>
<evidence type="ECO:0000256" key="16">
    <source>
        <dbReference type="PIRNR" id="PIRNR037595"/>
    </source>
</evidence>
<dbReference type="GO" id="GO:0045087">
    <property type="term" value="P:innate immune response"/>
    <property type="evidence" value="ECO:0007669"/>
    <property type="project" value="UniProtKB-UniRule"/>
</dbReference>
<dbReference type="GO" id="GO:0002224">
    <property type="term" value="P:toll-like receptor signaling pathway"/>
    <property type="evidence" value="ECO:0007669"/>
    <property type="project" value="UniProtKB-UniRule"/>
</dbReference>
<gene>
    <name evidence="21" type="primary">tlr2</name>
</gene>
<dbReference type="Proteomes" id="UP000472267">
    <property type="component" value="Chromosome 6"/>
</dbReference>
<dbReference type="InterPro" id="IPR001611">
    <property type="entry name" value="Leu-rich_rpt"/>
</dbReference>
<proteinExistence type="inferred from homology"/>
<keyword evidence="14" id="KW-0325">Glycoprotein</keyword>
<evidence type="ECO:0000313" key="21">
    <source>
        <dbReference type="Ensembl" id="ENSSFAP00005017844.1"/>
    </source>
</evidence>
<dbReference type="GO" id="GO:0042497">
    <property type="term" value="F:triacyl lipopeptide binding"/>
    <property type="evidence" value="ECO:0007669"/>
    <property type="project" value="TreeGrafter"/>
</dbReference>
<comment type="similarity">
    <text evidence="2 16">Belongs to the Toll-like receptor family.</text>
</comment>
<keyword evidence="11 18" id="KW-0472">Membrane</keyword>
<evidence type="ECO:0000259" key="20">
    <source>
        <dbReference type="PROSITE" id="PS50104"/>
    </source>
</evidence>
<keyword evidence="22" id="KW-1185">Reference proteome</keyword>
<dbReference type="PROSITE" id="PS51450">
    <property type="entry name" value="LRR"/>
    <property type="match status" value="2"/>
</dbReference>
<sequence>MRFLVFFLSKECVVLLLVAQSFSLVPPRCLRCEGTSCDCSRQNLTRVPAAASPLVSDLDLSFNRLEEILKHDFLTYGSLKALLMNNNEIRSVQDEALVPLIRLERLDLSHNRLETLSSAWFQKLSSLLYLNLLGNKYTTVGDGNVFQGLRRLRILQVGGASLQSVKRGHFSGLSDVDQLFFDGRNLQEYEEGGLKETGPIGLVTLDLNGVFARNPAIVRSILSDVVYPNTTLTFTDTSFLRKTLVSPFGFAANLGATSIVFRNVNMSVAACKEILNLLSRSNLTSLTLDGVQMLQTHETASLDQLQMHSLEAIVLKNIEVTSFYNFPSLVFLKSLMTLARRVSLLNSNWFAIPCEVSIDFTELQFLDISDNIFSDLTLSELMCYGGGVLLGLRTLNVSRNHLRSVSSRLFAELPKLQNIDMSGNRLKDMPECCRWPDSLRFLNLSSCHLTAVTRCLPPSLRVLDLSNNHLTEFDTELPFLTHLDVSGNKIGNLPAGGLYPRLTVLSVQNNNLQKLSSKDLQAYKALRRLKAGENPYFCSCEFVAFMTGGRMNHRKLLGGELDFYVCSSPDAERGRRVSDVRLPAFRCHTASALAALCSGILGVCLLAAAAWRRFSVGWYIRMTCAWLRAKRKPRLKKGPPQYDAFVSYSDMDSAWVETHLVPELEQSHPPVRLCLHKRDFLPGGWILDNIMDAIEKSHRTLFVLSRHFVRSEWCVYELDYTHFRLFDQNDDTVVLILLEPIDKRTIPKKFCRLRRAMNSRTYLEWPADGGQLAAFWKRLRAAIQRHD</sequence>
<dbReference type="InterPro" id="IPR000157">
    <property type="entry name" value="TIR_dom"/>
</dbReference>
<dbReference type="Gene3D" id="3.40.50.10140">
    <property type="entry name" value="Toll/interleukin-1 receptor homology (TIR) domain"/>
    <property type="match status" value="1"/>
</dbReference>
<evidence type="ECO:0000256" key="18">
    <source>
        <dbReference type="SAM" id="Phobius"/>
    </source>
</evidence>
<dbReference type="PRINTS" id="PR01537">
    <property type="entry name" value="INTRLKN1R1F"/>
</dbReference>
<dbReference type="Pfam" id="PF13855">
    <property type="entry name" value="LRR_8"/>
    <property type="match status" value="2"/>
</dbReference>
<dbReference type="Ensembl" id="ENSSFAT00005018569.1">
    <property type="protein sequence ID" value="ENSSFAP00005017844.1"/>
    <property type="gene ID" value="ENSSFAG00005009452.1"/>
</dbReference>
<dbReference type="InterPro" id="IPR032675">
    <property type="entry name" value="LRR_dom_sf"/>
</dbReference>
<keyword evidence="15 16" id="KW-0395">Inflammatory response</keyword>
<feature type="domain" description="TIR" evidence="20">
    <location>
        <begin position="640"/>
        <end position="783"/>
    </location>
</feature>
<feature type="transmembrane region" description="Helical" evidence="18">
    <location>
        <begin position="590"/>
        <end position="611"/>
    </location>
</feature>
<feature type="disulfide bond" evidence="17">
    <location>
        <begin position="32"/>
        <end position="37"/>
    </location>
</feature>
<comment type="subcellular location">
    <subcellularLocation>
        <location evidence="1">Membrane</location>
        <topology evidence="1">Single-pass type I membrane protein</topology>
    </subcellularLocation>
</comment>
<dbReference type="PRINTS" id="PR00019">
    <property type="entry name" value="LEURICHRPT"/>
</dbReference>
<dbReference type="InterPro" id="IPR003591">
    <property type="entry name" value="Leu-rich_rpt_typical-subtyp"/>
</dbReference>
<feature type="chain" id="PRO_5047433557" description="Toll-like receptor 2" evidence="19">
    <location>
        <begin position="24"/>
        <end position="787"/>
    </location>
</feature>
<feature type="signal peptide" evidence="19">
    <location>
        <begin position="1"/>
        <end position="23"/>
    </location>
</feature>
<evidence type="ECO:0000256" key="6">
    <source>
        <dbReference type="ARBA" id="ARBA00022729"/>
    </source>
</evidence>
<evidence type="ECO:0000256" key="14">
    <source>
        <dbReference type="ARBA" id="ARBA00023180"/>
    </source>
</evidence>
<dbReference type="InterPro" id="IPR025875">
    <property type="entry name" value="Leu-rich_rpt_4"/>
</dbReference>
<dbReference type="GO" id="GO:0006954">
    <property type="term" value="P:inflammatory response"/>
    <property type="evidence" value="ECO:0007669"/>
    <property type="project" value="UniProtKB-UniRule"/>
</dbReference>
<dbReference type="PROSITE" id="PS50104">
    <property type="entry name" value="TIR"/>
    <property type="match status" value="1"/>
</dbReference>
<reference evidence="21" key="3">
    <citation type="submission" date="2025-09" db="UniProtKB">
        <authorList>
            <consortium name="Ensembl"/>
        </authorList>
    </citation>
    <scope>IDENTIFICATION</scope>
</reference>
<evidence type="ECO:0000256" key="4">
    <source>
        <dbReference type="ARBA" id="ARBA00022614"/>
    </source>
</evidence>
<dbReference type="SMART" id="SM00364">
    <property type="entry name" value="LRR_BAC"/>
    <property type="match status" value="6"/>
</dbReference>